<dbReference type="PANTHER" id="PTHR43858:SF1">
    <property type="entry name" value="ABC TRANSPORTER-RELATED PROTEIN"/>
    <property type="match status" value="1"/>
</dbReference>
<evidence type="ECO:0000256" key="3">
    <source>
        <dbReference type="ARBA" id="ARBA00022730"/>
    </source>
</evidence>
<gene>
    <name evidence="7" type="primary">ettA</name>
    <name evidence="9" type="ORF">M2272_001316</name>
</gene>
<keyword evidence="10" id="KW-1185">Reference proteome</keyword>
<dbReference type="GO" id="GO:0005524">
    <property type="term" value="F:ATP binding"/>
    <property type="evidence" value="ECO:0007669"/>
    <property type="project" value="UniProtKB-KW"/>
</dbReference>
<dbReference type="InterPro" id="IPR003593">
    <property type="entry name" value="AAA+_ATPase"/>
</dbReference>
<reference evidence="9 10" key="1">
    <citation type="submission" date="2023-04" db="EMBL/GenBank/DDBJ databases">
        <title>Forest soil microbial communities from Buena Vista Peninsula, Colon Province, Panama.</title>
        <authorList>
            <person name="Bouskill N."/>
        </authorList>
    </citation>
    <scope>NUCLEOTIDE SEQUENCE [LARGE SCALE GENOMIC DNA]</scope>
    <source>
        <strain evidence="9 10">AC80</strain>
    </source>
</reference>
<dbReference type="SUPFAM" id="SSF52540">
    <property type="entry name" value="P-loop containing nucleoside triphosphate hydrolases"/>
    <property type="match status" value="2"/>
</dbReference>
<keyword evidence="5 7" id="KW-0067">ATP-binding</keyword>
<comment type="subunit">
    <text evidence="7">Monomer. Probably contacts ribosomal proteins L1, L5, L33 and S7, the 16S and 23S rRNA and the P-site containing tRNA(fMet).</text>
</comment>
<dbReference type="Proteomes" id="UP001160130">
    <property type="component" value="Unassembled WGS sequence"/>
</dbReference>
<dbReference type="PROSITE" id="PS50893">
    <property type="entry name" value="ABC_TRANSPORTER_2"/>
    <property type="match status" value="2"/>
</dbReference>
<dbReference type="CDD" id="cd03221">
    <property type="entry name" value="ABCF_EF-3"/>
    <property type="match status" value="2"/>
</dbReference>
<dbReference type="EC" id="3.6.1.-" evidence="7"/>
<protein>
    <recommendedName>
        <fullName evidence="7">Energy-dependent translational throttle protein EttA</fullName>
        <ecNumber evidence="7">3.6.1.-</ecNumber>
    </recommendedName>
    <alternativeName>
        <fullName evidence="7">Translational regulatory factor EttA</fullName>
    </alternativeName>
</protein>
<dbReference type="NCBIfam" id="TIGR03719">
    <property type="entry name" value="ABC_ABC_ChvD"/>
    <property type="match status" value="1"/>
</dbReference>
<evidence type="ECO:0000313" key="9">
    <source>
        <dbReference type="EMBL" id="MDH6194687.1"/>
    </source>
</evidence>
<evidence type="ECO:0000259" key="8">
    <source>
        <dbReference type="PROSITE" id="PS50893"/>
    </source>
</evidence>
<dbReference type="InterPro" id="IPR003439">
    <property type="entry name" value="ABC_transporter-like_ATP-bd"/>
</dbReference>
<comment type="domain">
    <text evidence="7">The P-site tRNA interaction motif (PtIM domain) probably interacts with the P-site tRNA(fMet) as well as the 23S rRNA.</text>
</comment>
<comment type="catalytic activity">
    <reaction evidence="7">
        <text>ATP + H2O = ADP + phosphate + H(+)</text>
        <dbReference type="Rhea" id="RHEA:13065"/>
        <dbReference type="ChEBI" id="CHEBI:15377"/>
        <dbReference type="ChEBI" id="CHEBI:15378"/>
        <dbReference type="ChEBI" id="CHEBI:30616"/>
        <dbReference type="ChEBI" id="CHEBI:43474"/>
        <dbReference type="ChEBI" id="CHEBI:456216"/>
    </reaction>
</comment>
<dbReference type="InterPro" id="IPR032781">
    <property type="entry name" value="ABC_tran_Xtn"/>
</dbReference>
<sequence>MGREYCVDHNVDLNCFRKAHHGMAEFIYTMRKVRKAHGDKVILDDVTLNFLPGAKIGVVGPNGAGKSSVLKIMAGIDQANNGDAFLAPGATVGILMQEPQLDDTKTVRENVEAGVAIKAKLNRYNEVAELMATDYTDELMEEMGHLQEELDAADAWDIDSQLEQAMDALRCPPPDEPVTHLSGGERRRVALCKLLLSKPDLLLLDEPTNHLDAESVLWLEQHLASYKGAILAVTHDRYFLDNVAEWILELDRGRAYPYEGNYSTYLEKKAERLEVQGKKDQKLQKRLKDELAWVRSGAKARQAKNKARLGRYEEMVAEAEKTRKLDFEEIQIPTPPRLGNVVVEVEHLDKGFNDRMLIKDLSFTLPRNGIVGVIGPNGVGKTTLFKTIVGLEDPDSGTVKVGDTVKLSYVDQSRAGIDPNKTVWQVVSDGLDYIEVGQNEIPSRAYVSAFGFKGPDQQKPSGVLSGGERNRLNLALTLKEGGNLILLDEPTNDLDVETLSSLENALEQFPGCAVVISHDRWFLDRTCTHILAWEGDDDNEAKWFWFEGNFGAYEENKIQRMGAEAARPHRVTHRRLTRD</sequence>
<keyword evidence="7" id="KW-0378">Hydrolase</keyword>
<dbReference type="HAMAP" id="MF_00847">
    <property type="entry name" value="EttA"/>
    <property type="match status" value="1"/>
</dbReference>
<comment type="function">
    <text evidence="7">A translation factor that gates the progression of the 70S ribosomal initiation complex (IC, containing tRNA(fMet) in the P-site) into the translation elongation cycle by using a mechanism sensitive to the ATP/ADP ratio. Binds to the 70S ribosome E-site where it modulates the state of the translating ribosome during subunit translocation. ATP hydrolysis probably frees it from the ribosome, which can enter the elongation phase.</text>
</comment>
<dbReference type="InterPro" id="IPR027417">
    <property type="entry name" value="P-loop_NTPase"/>
</dbReference>
<comment type="caution">
    <text evidence="7">Lacks conserved residue(s) required for the propagation of feature annotation.</text>
</comment>
<dbReference type="PROSITE" id="PS00211">
    <property type="entry name" value="ABC_TRANSPORTER_1"/>
    <property type="match status" value="2"/>
</dbReference>
<comment type="similarity">
    <text evidence="1 7">Belongs to the ABC transporter superfamily. ABCF family. Translational throttle EttA subfamily.</text>
</comment>
<evidence type="ECO:0000256" key="1">
    <source>
        <dbReference type="ARBA" id="ARBA00005868"/>
    </source>
</evidence>
<name>A0ABT6KXH8_9MYCO</name>
<dbReference type="EMBL" id="JARXVE010000002">
    <property type="protein sequence ID" value="MDH6194687.1"/>
    <property type="molecule type" value="Genomic_DNA"/>
</dbReference>
<dbReference type="Pfam" id="PF12848">
    <property type="entry name" value="ABC_tran_Xtn"/>
    <property type="match status" value="1"/>
</dbReference>
<dbReference type="Gene3D" id="3.40.50.300">
    <property type="entry name" value="P-loop containing nucleotide triphosphate hydrolases"/>
    <property type="match status" value="2"/>
</dbReference>
<dbReference type="Pfam" id="PF00005">
    <property type="entry name" value="ABC_tran"/>
    <property type="match status" value="2"/>
</dbReference>
<evidence type="ECO:0000256" key="2">
    <source>
        <dbReference type="ARBA" id="ARBA00022555"/>
    </source>
</evidence>
<evidence type="ECO:0000256" key="4">
    <source>
        <dbReference type="ARBA" id="ARBA00022741"/>
    </source>
</evidence>
<accession>A0ABT6KXH8</accession>
<keyword evidence="4 7" id="KW-0547">Nucleotide-binding</keyword>
<dbReference type="InterPro" id="IPR022374">
    <property type="entry name" value="EttA"/>
</dbReference>
<feature type="domain" description="ABC transporter" evidence="8">
    <location>
        <begin position="28"/>
        <end position="277"/>
    </location>
</feature>
<comment type="subcellular location">
    <subcellularLocation>
        <location evidence="7">Cytoplasm</location>
    </subcellularLocation>
    <text evidence="7">Associates with ribosomes and polysomes.</text>
</comment>
<keyword evidence="3 7" id="KW-0699">rRNA-binding</keyword>
<evidence type="ECO:0000256" key="7">
    <source>
        <dbReference type="HAMAP-Rule" id="MF_00847"/>
    </source>
</evidence>
<keyword evidence="6 7" id="KW-0810">Translation regulation</keyword>
<organism evidence="9 10">
    <name type="scientific">Mycolicibacterium frederiksbergense</name>
    <dbReference type="NCBI Taxonomy" id="117567"/>
    <lineage>
        <taxon>Bacteria</taxon>
        <taxon>Bacillati</taxon>
        <taxon>Actinomycetota</taxon>
        <taxon>Actinomycetes</taxon>
        <taxon>Mycobacteriales</taxon>
        <taxon>Mycobacteriaceae</taxon>
        <taxon>Mycolicibacterium</taxon>
    </lineage>
</organism>
<keyword evidence="7" id="KW-0694">RNA-binding</keyword>
<evidence type="ECO:0000256" key="6">
    <source>
        <dbReference type="ARBA" id="ARBA00022845"/>
    </source>
</evidence>
<dbReference type="NCBIfam" id="NF008775">
    <property type="entry name" value="PRK11819.1"/>
    <property type="match status" value="1"/>
</dbReference>
<feature type="binding site" evidence="7">
    <location>
        <begin position="375"/>
        <end position="382"/>
    </location>
    <ligand>
        <name>ATP</name>
        <dbReference type="ChEBI" id="CHEBI:30616"/>
        <label>2</label>
    </ligand>
</feature>
<dbReference type="SMART" id="SM00382">
    <property type="entry name" value="AAA"/>
    <property type="match status" value="2"/>
</dbReference>
<feature type="domain" description="ABC transporter" evidence="8">
    <location>
        <begin position="343"/>
        <end position="574"/>
    </location>
</feature>
<comment type="domain">
    <text evidence="7">The arm domain is inserted in the first ABC transporter domain. Probably contacts ribosomal protein L1.</text>
</comment>
<keyword evidence="7" id="KW-0648">Protein biosynthesis</keyword>
<evidence type="ECO:0000313" key="10">
    <source>
        <dbReference type="Proteomes" id="UP001160130"/>
    </source>
</evidence>
<evidence type="ECO:0000256" key="5">
    <source>
        <dbReference type="ARBA" id="ARBA00022840"/>
    </source>
</evidence>
<keyword evidence="7" id="KW-0963">Cytoplasm</keyword>
<proteinExistence type="inferred from homology"/>
<dbReference type="InterPro" id="IPR017871">
    <property type="entry name" value="ABC_transporter-like_CS"/>
</dbReference>
<dbReference type="PANTHER" id="PTHR43858">
    <property type="entry name" value="ENERGY-DEPENDENT TRANSLATIONAL THROTTLE PROTEIN ETTA"/>
    <property type="match status" value="1"/>
</dbReference>
<keyword evidence="2 7" id="KW-0820">tRNA-binding</keyword>
<keyword evidence="7" id="KW-0677">Repeat</keyword>
<feature type="binding site" evidence="7">
    <location>
        <begin position="60"/>
        <end position="67"/>
    </location>
    <ligand>
        <name>ATP</name>
        <dbReference type="ChEBI" id="CHEBI:30616"/>
        <label>1</label>
    </ligand>
</feature>
<comment type="caution">
    <text evidence="9">The sequence shown here is derived from an EMBL/GenBank/DDBJ whole genome shotgun (WGS) entry which is preliminary data.</text>
</comment>